<dbReference type="EMBL" id="BQNB010009329">
    <property type="protein sequence ID" value="GJS61982.1"/>
    <property type="molecule type" value="Genomic_DNA"/>
</dbReference>
<keyword evidence="1" id="KW-0479">Metal-binding</keyword>
<evidence type="ECO:0000259" key="3">
    <source>
        <dbReference type="PROSITE" id="PS50158"/>
    </source>
</evidence>
<dbReference type="GO" id="GO:0016787">
    <property type="term" value="F:hydrolase activity"/>
    <property type="evidence" value="ECO:0007669"/>
    <property type="project" value="UniProtKB-KW"/>
</dbReference>
<dbReference type="Gene3D" id="4.10.60.10">
    <property type="entry name" value="Zinc finger, CCHC-type"/>
    <property type="match status" value="1"/>
</dbReference>
<comment type="caution">
    <text evidence="4">The sequence shown here is derived from an EMBL/GenBank/DDBJ whole genome shotgun (WGS) entry which is preliminary data.</text>
</comment>
<accession>A0ABQ4X9P9</accession>
<feature type="compositionally biased region" description="Gly residues" evidence="2">
    <location>
        <begin position="40"/>
        <end position="50"/>
    </location>
</feature>
<sequence length="168" mass="18703">MTNTRSGMTHAAIEEMINQRVNAALEAHQVNQNLELGNGNNNGNGNGNDNGNGNRNDNGNGNGNDNGTYEEYAMAPKEFKKFTRDEEDLQDKPRGLNRKTFQKNRKSYDKSERKCFRCGDPNHFIGECSKPPKNTDQRAFIGGVWSDNGEDEVEKTKDEACLIGSSAR</sequence>
<name>A0ABQ4X9P9_9ASTR</name>
<gene>
    <name evidence="4" type="ORF">Tco_0656766</name>
</gene>
<feature type="region of interest" description="Disordered" evidence="2">
    <location>
        <begin position="84"/>
        <end position="106"/>
    </location>
</feature>
<reference evidence="4" key="2">
    <citation type="submission" date="2022-01" db="EMBL/GenBank/DDBJ databases">
        <authorList>
            <person name="Yamashiro T."/>
            <person name="Shiraishi A."/>
            <person name="Satake H."/>
            <person name="Nakayama K."/>
        </authorList>
    </citation>
    <scope>NUCLEOTIDE SEQUENCE</scope>
</reference>
<dbReference type="InterPro" id="IPR001878">
    <property type="entry name" value="Znf_CCHC"/>
</dbReference>
<dbReference type="SUPFAM" id="SSF57756">
    <property type="entry name" value="Retrovirus zinc finger-like domains"/>
    <property type="match status" value="1"/>
</dbReference>
<keyword evidence="5" id="KW-1185">Reference proteome</keyword>
<evidence type="ECO:0000256" key="2">
    <source>
        <dbReference type="SAM" id="MobiDB-lite"/>
    </source>
</evidence>
<protein>
    <submittedName>
        <fullName evidence="4">Alpha/beta hydrolases superfamily protein</fullName>
    </submittedName>
</protein>
<proteinExistence type="predicted"/>
<dbReference type="Proteomes" id="UP001151760">
    <property type="component" value="Unassembled WGS sequence"/>
</dbReference>
<keyword evidence="1" id="KW-0863">Zinc-finger</keyword>
<keyword evidence="4" id="KW-0378">Hydrolase</keyword>
<reference evidence="4" key="1">
    <citation type="journal article" date="2022" name="Int. J. Mol. Sci.">
        <title>Draft Genome of Tanacetum Coccineum: Genomic Comparison of Closely Related Tanacetum-Family Plants.</title>
        <authorList>
            <person name="Yamashiro T."/>
            <person name="Shiraishi A."/>
            <person name="Nakayama K."/>
            <person name="Satake H."/>
        </authorList>
    </citation>
    <scope>NUCLEOTIDE SEQUENCE</scope>
</reference>
<feature type="compositionally biased region" description="Low complexity" evidence="2">
    <location>
        <begin position="51"/>
        <end position="67"/>
    </location>
</feature>
<evidence type="ECO:0000313" key="5">
    <source>
        <dbReference type="Proteomes" id="UP001151760"/>
    </source>
</evidence>
<feature type="domain" description="CCHC-type" evidence="3">
    <location>
        <begin position="113"/>
        <end position="130"/>
    </location>
</feature>
<feature type="region of interest" description="Disordered" evidence="2">
    <location>
        <begin position="34"/>
        <end position="69"/>
    </location>
</feature>
<feature type="compositionally biased region" description="Basic residues" evidence="2">
    <location>
        <begin position="95"/>
        <end position="105"/>
    </location>
</feature>
<dbReference type="InterPro" id="IPR036875">
    <property type="entry name" value="Znf_CCHC_sf"/>
</dbReference>
<organism evidence="4 5">
    <name type="scientific">Tanacetum coccineum</name>
    <dbReference type="NCBI Taxonomy" id="301880"/>
    <lineage>
        <taxon>Eukaryota</taxon>
        <taxon>Viridiplantae</taxon>
        <taxon>Streptophyta</taxon>
        <taxon>Embryophyta</taxon>
        <taxon>Tracheophyta</taxon>
        <taxon>Spermatophyta</taxon>
        <taxon>Magnoliopsida</taxon>
        <taxon>eudicotyledons</taxon>
        <taxon>Gunneridae</taxon>
        <taxon>Pentapetalae</taxon>
        <taxon>asterids</taxon>
        <taxon>campanulids</taxon>
        <taxon>Asterales</taxon>
        <taxon>Asteraceae</taxon>
        <taxon>Asteroideae</taxon>
        <taxon>Anthemideae</taxon>
        <taxon>Anthemidinae</taxon>
        <taxon>Tanacetum</taxon>
    </lineage>
</organism>
<evidence type="ECO:0000313" key="4">
    <source>
        <dbReference type="EMBL" id="GJS61982.1"/>
    </source>
</evidence>
<dbReference type="PROSITE" id="PS50158">
    <property type="entry name" value="ZF_CCHC"/>
    <property type="match status" value="1"/>
</dbReference>
<evidence type="ECO:0000256" key="1">
    <source>
        <dbReference type="PROSITE-ProRule" id="PRU00047"/>
    </source>
</evidence>
<keyword evidence="1" id="KW-0862">Zinc</keyword>
<feature type="compositionally biased region" description="Basic and acidic residues" evidence="2">
    <location>
        <begin position="84"/>
        <end position="94"/>
    </location>
</feature>